<evidence type="ECO:0000256" key="1">
    <source>
        <dbReference type="SAM" id="MobiDB-lite"/>
    </source>
</evidence>
<dbReference type="EMBL" id="VXLD01000001">
    <property type="protein sequence ID" value="KAB1859980.1"/>
    <property type="molecule type" value="Genomic_DNA"/>
</dbReference>
<comment type="caution">
    <text evidence="2">The sequence shown here is derived from an EMBL/GenBank/DDBJ whole genome shotgun (WGS) entry which is preliminary data.</text>
</comment>
<proteinExistence type="predicted"/>
<reference evidence="2 3" key="1">
    <citation type="submission" date="2019-09" db="EMBL/GenBank/DDBJ databases">
        <title>Draft genome sequence of Acinetobacter tandoii W4-4-4 isolated from environmental water sample.</title>
        <authorList>
            <person name="Wee S.K."/>
            <person name="Yan B."/>
            <person name="Mustaffa S.B."/>
            <person name="Yap E.P.H."/>
        </authorList>
    </citation>
    <scope>NUCLEOTIDE SEQUENCE [LARGE SCALE GENOMIC DNA]</scope>
    <source>
        <strain evidence="2 3">W4-4-4</strain>
    </source>
</reference>
<feature type="region of interest" description="Disordered" evidence="1">
    <location>
        <begin position="46"/>
        <end position="66"/>
    </location>
</feature>
<gene>
    <name evidence="2" type="ORF">F4W09_02330</name>
</gene>
<protein>
    <submittedName>
        <fullName evidence="2">Uncharacterized protein</fullName>
    </submittedName>
</protein>
<evidence type="ECO:0000313" key="3">
    <source>
        <dbReference type="Proteomes" id="UP000325788"/>
    </source>
</evidence>
<evidence type="ECO:0000313" key="2">
    <source>
        <dbReference type="EMBL" id="KAB1859980.1"/>
    </source>
</evidence>
<feature type="compositionally biased region" description="Basic and acidic residues" evidence="1">
    <location>
        <begin position="57"/>
        <end position="66"/>
    </location>
</feature>
<name>A0A5N4WUP2_9GAMM</name>
<accession>A0A5N4WUP2</accession>
<dbReference type="RefSeq" id="WP_151503891.1">
    <property type="nucleotide sequence ID" value="NZ_VXLD01000001.1"/>
</dbReference>
<dbReference type="AlphaFoldDB" id="A0A5N4WUP2"/>
<sequence length="66" mass="7390">MAIYTVKCEHYGDKFYRTGEQREANPNDVKHLVAKGVLAEASEVVEPKVKKTPAKQVKPDDQSTES</sequence>
<organism evidence="2 3">
    <name type="scientific">Acinetobacter tandoii</name>
    <dbReference type="NCBI Taxonomy" id="202954"/>
    <lineage>
        <taxon>Bacteria</taxon>
        <taxon>Pseudomonadati</taxon>
        <taxon>Pseudomonadota</taxon>
        <taxon>Gammaproteobacteria</taxon>
        <taxon>Moraxellales</taxon>
        <taxon>Moraxellaceae</taxon>
        <taxon>Acinetobacter</taxon>
    </lineage>
</organism>
<dbReference type="Proteomes" id="UP000325788">
    <property type="component" value="Unassembled WGS sequence"/>
</dbReference>